<protein>
    <recommendedName>
        <fullName evidence="4">Cell division protein FtsL</fullName>
    </recommendedName>
</protein>
<gene>
    <name evidence="2" type="ORF">A2V49_03125</name>
</gene>
<keyword evidence="1" id="KW-0472">Membrane</keyword>
<sequence length="106" mass="12025">MNVYKKNIKFINTCKALAICAFFVMTVCIAFQIYISNIVALKGMDYKDLFQKKAELEREIALLQYKDSTLSSLTLIEQKAVNQGFIRMIEPLNSITPPSLASLNIQ</sequence>
<comment type="caution">
    <text evidence="2">The sequence shown here is derived from an EMBL/GenBank/DDBJ whole genome shotgun (WGS) entry which is preliminary data.</text>
</comment>
<evidence type="ECO:0008006" key="4">
    <source>
        <dbReference type="Google" id="ProtNLM"/>
    </source>
</evidence>
<dbReference type="AlphaFoldDB" id="A0A1F4UK88"/>
<evidence type="ECO:0000313" key="2">
    <source>
        <dbReference type="EMBL" id="OGC45326.1"/>
    </source>
</evidence>
<dbReference type="EMBL" id="MEUV01000043">
    <property type="protein sequence ID" value="OGC45326.1"/>
    <property type="molecule type" value="Genomic_DNA"/>
</dbReference>
<name>A0A1F4UK88_UNCKA</name>
<proteinExistence type="predicted"/>
<organism evidence="2 3">
    <name type="scientific">candidate division WWE3 bacterium RBG_19FT_COMBO_34_6</name>
    <dbReference type="NCBI Taxonomy" id="1802612"/>
    <lineage>
        <taxon>Bacteria</taxon>
        <taxon>Katanobacteria</taxon>
    </lineage>
</organism>
<dbReference type="Proteomes" id="UP000178615">
    <property type="component" value="Unassembled WGS sequence"/>
</dbReference>
<feature type="transmembrane region" description="Helical" evidence="1">
    <location>
        <begin position="16"/>
        <end position="35"/>
    </location>
</feature>
<accession>A0A1F4UK88</accession>
<reference evidence="2 3" key="1">
    <citation type="journal article" date="2016" name="Nat. Commun.">
        <title>Thousands of microbial genomes shed light on interconnected biogeochemical processes in an aquifer system.</title>
        <authorList>
            <person name="Anantharaman K."/>
            <person name="Brown C.T."/>
            <person name="Hug L.A."/>
            <person name="Sharon I."/>
            <person name="Castelle C.J."/>
            <person name="Probst A.J."/>
            <person name="Thomas B.C."/>
            <person name="Singh A."/>
            <person name="Wilkins M.J."/>
            <person name="Karaoz U."/>
            <person name="Brodie E.L."/>
            <person name="Williams K.H."/>
            <person name="Hubbard S.S."/>
            <person name="Banfield J.F."/>
        </authorList>
    </citation>
    <scope>NUCLEOTIDE SEQUENCE [LARGE SCALE GENOMIC DNA]</scope>
</reference>
<keyword evidence="1" id="KW-1133">Transmembrane helix</keyword>
<evidence type="ECO:0000313" key="3">
    <source>
        <dbReference type="Proteomes" id="UP000178615"/>
    </source>
</evidence>
<evidence type="ECO:0000256" key="1">
    <source>
        <dbReference type="SAM" id="Phobius"/>
    </source>
</evidence>
<keyword evidence="1" id="KW-0812">Transmembrane</keyword>